<evidence type="ECO:0000313" key="2">
    <source>
        <dbReference type="Proteomes" id="UP000787472"/>
    </source>
</evidence>
<reference evidence="1" key="1">
    <citation type="submission" date="2020-03" db="EMBL/GenBank/DDBJ databases">
        <authorList>
            <person name="Guo F."/>
        </authorList>
    </citation>
    <scope>NUCLEOTIDE SEQUENCE</scope>
    <source>
        <strain evidence="1">JCM 30134</strain>
    </source>
</reference>
<evidence type="ECO:0000313" key="1">
    <source>
        <dbReference type="EMBL" id="NHO68513.1"/>
    </source>
</evidence>
<keyword evidence="2" id="KW-1185">Reference proteome</keyword>
<protein>
    <submittedName>
        <fullName evidence="1">Uncharacterized protein</fullName>
    </submittedName>
</protein>
<dbReference type="AlphaFoldDB" id="A0A9E5MQL2"/>
<gene>
    <name evidence="1" type="ORF">G8770_23420</name>
</gene>
<name>A0A9E5MQL2_9GAMM</name>
<organism evidence="1 2">
    <name type="scientific">Pseudomaricurvus hydrocarbonicus</name>
    <dbReference type="NCBI Taxonomy" id="1470433"/>
    <lineage>
        <taxon>Bacteria</taxon>
        <taxon>Pseudomonadati</taxon>
        <taxon>Pseudomonadota</taxon>
        <taxon>Gammaproteobacteria</taxon>
        <taxon>Cellvibrionales</taxon>
        <taxon>Cellvibrionaceae</taxon>
        <taxon>Pseudomaricurvus</taxon>
    </lineage>
</organism>
<sequence length="70" mass="7742">MDEKLCGLSKEQTEGILMDPAPSSGTTFSQCLGSLPNFLPDTNKDAKIYGLINLYTIHKYREERNAFATG</sequence>
<proteinExistence type="predicted"/>
<dbReference type="EMBL" id="JAAONZ010000035">
    <property type="protein sequence ID" value="NHO68513.1"/>
    <property type="molecule type" value="Genomic_DNA"/>
</dbReference>
<accession>A0A9E5MQL2</accession>
<comment type="caution">
    <text evidence="1">The sequence shown here is derived from an EMBL/GenBank/DDBJ whole genome shotgun (WGS) entry which is preliminary data.</text>
</comment>
<dbReference type="Proteomes" id="UP000787472">
    <property type="component" value="Unassembled WGS sequence"/>
</dbReference>
<dbReference type="RefSeq" id="WP_167192478.1">
    <property type="nucleotide sequence ID" value="NZ_JAAONZ010000035.1"/>
</dbReference>